<reference evidence="2" key="1">
    <citation type="submission" date="2020-02" db="EMBL/GenBank/DDBJ databases">
        <authorList>
            <person name="Meier V. D."/>
        </authorList>
    </citation>
    <scope>NUCLEOTIDE SEQUENCE</scope>
    <source>
        <strain evidence="2">AVDCRST_MAG34</strain>
    </source>
</reference>
<evidence type="ECO:0000259" key="1">
    <source>
        <dbReference type="Pfam" id="PF13338"/>
    </source>
</evidence>
<organism evidence="2">
    <name type="scientific">uncultured Nocardioidaceae bacterium</name>
    <dbReference type="NCBI Taxonomy" id="253824"/>
    <lineage>
        <taxon>Bacteria</taxon>
        <taxon>Bacillati</taxon>
        <taxon>Actinomycetota</taxon>
        <taxon>Actinomycetes</taxon>
        <taxon>Propionibacteriales</taxon>
        <taxon>Nocardioidaceae</taxon>
        <taxon>environmental samples</taxon>
    </lineage>
</organism>
<proteinExistence type="predicted"/>
<dbReference type="InterPro" id="IPR025159">
    <property type="entry name" value="AbiEi_N"/>
</dbReference>
<sequence length="316" mass="36015">MELRDARDLLDRQAGVVGRRQLLERGASTADLRRWLRRRELVTVHPGVYVNHTGPLTWANRAWAGVVLHWPAALSHESAVHLAGEVVHVAVDASRTPVLRRGIMLHLLADLEGRVLWNLGPPRLRFEDALISLCAQAPGRTAALALASEACRRRRTTPQRLLGELEHRRNVRHRRWLRDVFCETAEGIQSALESSYLRRVERSHGLPRPQRQLREHTGGGAVVYRDVSYERYRLVVELDGRIGHELDADRWRDMDRDLDVALEGRMTIRIGWRHTEDRPCETADRLGRVLQLRGWQGRVRRCGPGCRIGPPIGATG</sequence>
<dbReference type="AlphaFoldDB" id="A0A6J4LD84"/>
<dbReference type="EMBL" id="CADCUI010000006">
    <property type="protein sequence ID" value="CAA9328996.1"/>
    <property type="molecule type" value="Genomic_DNA"/>
</dbReference>
<evidence type="ECO:0000313" key="2">
    <source>
        <dbReference type="EMBL" id="CAA9328996.1"/>
    </source>
</evidence>
<accession>A0A6J4LD84</accession>
<feature type="domain" description="AbiEi antitoxin N-terminal" evidence="1">
    <location>
        <begin position="6"/>
        <end position="51"/>
    </location>
</feature>
<protein>
    <recommendedName>
        <fullName evidence="1">AbiEi antitoxin N-terminal domain-containing protein</fullName>
    </recommendedName>
</protein>
<dbReference type="Pfam" id="PF13338">
    <property type="entry name" value="AbiEi_4"/>
    <property type="match status" value="1"/>
</dbReference>
<name>A0A6J4LD84_9ACTN</name>
<gene>
    <name evidence="2" type="ORF">AVDCRST_MAG34-145</name>
</gene>